<protein>
    <submittedName>
        <fullName evidence="1">Uncharacterized protein</fullName>
    </submittedName>
</protein>
<keyword evidence="2" id="KW-1185">Reference proteome</keyword>
<gene>
    <name evidence="1" type="ORF">WMSIL1_LOCUS673</name>
</gene>
<name>A0A564XXX1_HYMDI</name>
<evidence type="ECO:0000313" key="1">
    <source>
        <dbReference type="EMBL" id="VUZ39398.1"/>
    </source>
</evidence>
<dbReference type="Proteomes" id="UP000321570">
    <property type="component" value="Unassembled WGS sequence"/>
</dbReference>
<sequence length="130" mass="14524">MERRTDFDMKATELAEVVDVVTDVGEEVGCEEVFEDGAVGEFVATVTFGAVLVAFVVEFASAPAAAWELLTTTETKSRIMSVRILFDADYVSEAQYAINGISLWLKIFYSQQKELEGEIRIKIPFEIIEK</sequence>
<dbReference type="EMBL" id="CABIJS010000014">
    <property type="protein sequence ID" value="VUZ39398.1"/>
    <property type="molecule type" value="Genomic_DNA"/>
</dbReference>
<proteinExistence type="predicted"/>
<accession>A0A564XXX1</accession>
<reference evidence="1 2" key="1">
    <citation type="submission" date="2019-07" db="EMBL/GenBank/DDBJ databases">
        <authorList>
            <person name="Jastrzebski P J."/>
            <person name="Paukszto L."/>
            <person name="Jastrzebski P J."/>
        </authorList>
    </citation>
    <scope>NUCLEOTIDE SEQUENCE [LARGE SCALE GENOMIC DNA]</scope>
    <source>
        <strain evidence="1 2">WMS-il1</strain>
    </source>
</reference>
<organism evidence="1 2">
    <name type="scientific">Hymenolepis diminuta</name>
    <name type="common">Rat tapeworm</name>
    <dbReference type="NCBI Taxonomy" id="6216"/>
    <lineage>
        <taxon>Eukaryota</taxon>
        <taxon>Metazoa</taxon>
        <taxon>Spiralia</taxon>
        <taxon>Lophotrochozoa</taxon>
        <taxon>Platyhelminthes</taxon>
        <taxon>Cestoda</taxon>
        <taxon>Eucestoda</taxon>
        <taxon>Cyclophyllidea</taxon>
        <taxon>Hymenolepididae</taxon>
        <taxon>Hymenolepis</taxon>
    </lineage>
</organism>
<dbReference type="AlphaFoldDB" id="A0A564XXX1"/>
<evidence type="ECO:0000313" key="2">
    <source>
        <dbReference type="Proteomes" id="UP000321570"/>
    </source>
</evidence>